<evidence type="ECO:0000313" key="4">
    <source>
        <dbReference type="Proteomes" id="UP000529637"/>
    </source>
</evidence>
<evidence type="ECO:0000259" key="2">
    <source>
        <dbReference type="Pfam" id="PF07589"/>
    </source>
</evidence>
<gene>
    <name evidence="3" type="ORF">HQN59_14400</name>
</gene>
<keyword evidence="1" id="KW-0732">Signal</keyword>
<sequence length="197" mass="20145">MRKLLFAFALLLAAPAFAMPVSYRFVLDGFMLPLGVDTARFAAARDYLSQVGFTLDDPGSVGTLSWHADNAGHQTSAGSGLQAVGPGFTTPSTCAWAFCDVSAAFSWVPGVGLVGGYALSTPFDAFAIGGAGDLFFGSLWSASPAIGAATVFGHFAELVAVQPAAVIPEPGMLALLAVALGVAGWSRRRRASIATAA</sequence>
<keyword evidence="4" id="KW-1185">Reference proteome</keyword>
<reference evidence="3 4" key="1">
    <citation type="submission" date="2020-06" db="EMBL/GenBank/DDBJ databases">
        <title>Schlegella sp. ID0723 isolated from air conditioner.</title>
        <authorList>
            <person name="Kim D.Y."/>
            <person name="Kim D.-U."/>
        </authorList>
    </citation>
    <scope>NUCLEOTIDE SEQUENCE [LARGE SCALE GENOMIC DNA]</scope>
    <source>
        <strain evidence="3 4">ID0723</strain>
    </source>
</reference>
<name>A0A7Y6NPP6_9BURK</name>
<protein>
    <submittedName>
        <fullName evidence="3">PEP-CTERM sorting domain-containing protein</fullName>
    </submittedName>
</protein>
<dbReference type="Proteomes" id="UP000529637">
    <property type="component" value="Unassembled WGS sequence"/>
</dbReference>
<comment type="caution">
    <text evidence="3">The sequence shown here is derived from an EMBL/GenBank/DDBJ whole genome shotgun (WGS) entry which is preliminary data.</text>
</comment>
<dbReference type="RefSeq" id="WP_176069795.1">
    <property type="nucleotide sequence ID" value="NZ_JABWMJ010000006.1"/>
</dbReference>
<dbReference type="InterPro" id="IPR013424">
    <property type="entry name" value="Ice-binding_C"/>
</dbReference>
<proteinExistence type="predicted"/>
<feature type="chain" id="PRO_5031050693" evidence="1">
    <location>
        <begin position="19"/>
        <end position="197"/>
    </location>
</feature>
<dbReference type="NCBIfam" id="TIGR02595">
    <property type="entry name" value="PEP_CTERM"/>
    <property type="match status" value="1"/>
</dbReference>
<accession>A0A7Y6NPP6</accession>
<dbReference type="AlphaFoldDB" id="A0A7Y6NPP6"/>
<evidence type="ECO:0000256" key="1">
    <source>
        <dbReference type="SAM" id="SignalP"/>
    </source>
</evidence>
<dbReference type="Pfam" id="PF07589">
    <property type="entry name" value="PEP-CTERM"/>
    <property type="match status" value="1"/>
</dbReference>
<organism evidence="3 4">
    <name type="scientific">Piscinibacter koreensis</name>
    <dbReference type="NCBI Taxonomy" id="2742824"/>
    <lineage>
        <taxon>Bacteria</taxon>
        <taxon>Pseudomonadati</taxon>
        <taxon>Pseudomonadota</taxon>
        <taxon>Betaproteobacteria</taxon>
        <taxon>Burkholderiales</taxon>
        <taxon>Sphaerotilaceae</taxon>
        <taxon>Piscinibacter</taxon>
    </lineage>
</organism>
<evidence type="ECO:0000313" key="3">
    <source>
        <dbReference type="EMBL" id="NUZ06952.1"/>
    </source>
</evidence>
<feature type="domain" description="Ice-binding protein C-terminal" evidence="2">
    <location>
        <begin position="167"/>
        <end position="190"/>
    </location>
</feature>
<dbReference type="EMBL" id="JABWMJ010000006">
    <property type="protein sequence ID" value="NUZ06952.1"/>
    <property type="molecule type" value="Genomic_DNA"/>
</dbReference>
<feature type="signal peptide" evidence="1">
    <location>
        <begin position="1"/>
        <end position="18"/>
    </location>
</feature>